<dbReference type="OrthoDB" id="6196188at2"/>
<sequence length="536" mass="59746">MSISNDVSTLERWRSQDLATSLFSSRNALAFAAITIFSIVWQMRWGTIPDTSWLITACERMLSGERLYSQIYETNPPFSVWLYWPPVAAARMLGIAPEILVQAWTYLAALAGLLFSGAIIKRAGFPETASLFKLAPAFYAMLVIFPGNAFSEREHIGVAFFIPLLVLHAWRARENATPPSLGLAALAGLSGSMLLLVKPYYAIMVLVPALLVAVRRRSLKPIFAPEHWVIGGVCIAYLGAVKLIYPEFLHNVYPLLADVYAQIGVFQPILARYGFAWCFLLFSAFRLWPAGRFPELTAVGLAASVAGMFPLFYQAKGWAYHAYPTIFCAIAAIFCLLAYLRSERHSENLLSLVPGTTRALMLAGVVVAFCPYWSSQKPDSTLVATIHTATDQPTVALIGSDIAAGHPLNRMIGGRFVSTHVSDWLGAYSLYLSKLAELSGNAAEATHYNTIMVRYAEGKREEFERRRPDVIVFQKDDMYWTNRLRKRFGFDAILAHYRVLAEDDIVRIYLRDDYIRPQPLTDDLVTLLSSPAAVSD</sequence>
<feature type="transmembrane region" description="Helical" evidence="1">
    <location>
        <begin position="265"/>
        <end position="284"/>
    </location>
</feature>
<feature type="transmembrane region" description="Helical" evidence="1">
    <location>
        <begin position="20"/>
        <end position="41"/>
    </location>
</feature>
<comment type="caution">
    <text evidence="2">The sequence shown here is derived from an EMBL/GenBank/DDBJ whole genome shotgun (WGS) entry which is preliminary data.</text>
</comment>
<feature type="transmembrane region" description="Helical" evidence="1">
    <location>
        <begin position="131"/>
        <end position="149"/>
    </location>
</feature>
<name>A0A3A5L7W1_9HYPH</name>
<feature type="transmembrane region" description="Helical" evidence="1">
    <location>
        <begin position="99"/>
        <end position="119"/>
    </location>
</feature>
<dbReference type="EMBL" id="QZWZ01000001">
    <property type="protein sequence ID" value="RJT42363.1"/>
    <property type="molecule type" value="Genomic_DNA"/>
</dbReference>
<protein>
    <recommendedName>
        <fullName evidence="4">Glycosyltransferase RgtA/B/C/D-like domain-containing protein</fullName>
    </recommendedName>
</protein>
<evidence type="ECO:0000313" key="2">
    <source>
        <dbReference type="EMBL" id="RJT42363.1"/>
    </source>
</evidence>
<evidence type="ECO:0000313" key="3">
    <source>
        <dbReference type="Proteomes" id="UP000272706"/>
    </source>
</evidence>
<keyword evidence="1" id="KW-1133">Transmembrane helix</keyword>
<evidence type="ECO:0000256" key="1">
    <source>
        <dbReference type="SAM" id="Phobius"/>
    </source>
</evidence>
<proteinExistence type="predicted"/>
<keyword evidence="1" id="KW-0812">Transmembrane</keyword>
<feature type="transmembrane region" description="Helical" evidence="1">
    <location>
        <begin position="193"/>
        <end position="214"/>
    </location>
</feature>
<dbReference type="RefSeq" id="WP_120011713.1">
    <property type="nucleotide sequence ID" value="NZ_QZWZ01000001.1"/>
</dbReference>
<dbReference type="Proteomes" id="UP000272706">
    <property type="component" value="Unassembled WGS sequence"/>
</dbReference>
<keyword evidence="1" id="KW-0472">Membrane</keyword>
<keyword evidence="3" id="KW-1185">Reference proteome</keyword>
<gene>
    <name evidence="2" type="ORF">D3227_00335</name>
</gene>
<reference evidence="2 3" key="1">
    <citation type="submission" date="2018-09" db="EMBL/GenBank/DDBJ databases">
        <title>Mesorhizobium carmichaelinearum sp. nov. isolated from Carmichaelinea spp. root nodules in New Zealand.</title>
        <authorList>
            <person name="De Meyer S.E."/>
        </authorList>
    </citation>
    <scope>NUCLEOTIDE SEQUENCE [LARGE SCALE GENOMIC DNA]</scope>
    <source>
        <strain evidence="2 3">ICMP19557</strain>
    </source>
</reference>
<organism evidence="2 3">
    <name type="scientific">Mesorhizobium waimense</name>
    <dbReference type="NCBI Taxonomy" id="1300307"/>
    <lineage>
        <taxon>Bacteria</taxon>
        <taxon>Pseudomonadati</taxon>
        <taxon>Pseudomonadota</taxon>
        <taxon>Alphaproteobacteria</taxon>
        <taxon>Hyphomicrobiales</taxon>
        <taxon>Phyllobacteriaceae</taxon>
        <taxon>Mesorhizobium</taxon>
    </lineage>
</organism>
<feature type="transmembrane region" description="Helical" evidence="1">
    <location>
        <begin position="321"/>
        <end position="340"/>
    </location>
</feature>
<dbReference type="AlphaFoldDB" id="A0A3A5L7W1"/>
<evidence type="ECO:0008006" key="4">
    <source>
        <dbReference type="Google" id="ProtNLM"/>
    </source>
</evidence>
<feature type="transmembrane region" description="Helical" evidence="1">
    <location>
        <begin position="296"/>
        <end position="315"/>
    </location>
</feature>
<feature type="transmembrane region" description="Helical" evidence="1">
    <location>
        <begin position="226"/>
        <end position="245"/>
    </location>
</feature>
<accession>A0A3A5L7W1</accession>